<keyword evidence="2" id="KW-1185">Reference proteome</keyword>
<proteinExistence type="predicted"/>
<name>A0AC61NNV8_9BACT</name>
<reference evidence="1" key="1">
    <citation type="submission" date="2021-08" db="EMBL/GenBank/DDBJ databases">
        <title>Novel anaerobic bacterium isolated from sea squirt in East Sea, Republic of Korea.</title>
        <authorList>
            <person name="Nguyen T.H."/>
            <person name="Li Z."/>
            <person name="Lee Y.-J."/>
            <person name="Ko J."/>
            <person name="Kim S.-G."/>
        </authorList>
    </citation>
    <scope>NUCLEOTIDE SEQUENCE</scope>
    <source>
        <strain evidence="1">KCTC 25031</strain>
    </source>
</reference>
<dbReference type="EMBL" id="CP081303">
    <property type="protein sequence ID" value="QZE14269.1"/>
    <property type="molecule type" value="Genomic_DNA"/>
</dbReference>
<accession>A0AC61NNV8</accession>
<evidence type="ECO:0000313" key="2">
    <source>
        <dbReference type="Proteomes" id="UP000826212"/>
    </source>
</evidence>
<evidence type="ECO:0000313" key="1">
    <source>
        <dbReference type="EMBL" id="QZE14269.1"/>
    </source>
</evidence>
<dbReference type="Proteomes" id="UP000826212">
    <property type="component" value="Chromosome"/>
</dbReference>
<sequence>MKIYFKTLLFAVIVIVLNSCTDQQKSCPYWLKDYQVAYNKSPLEANKQWFQDAKFGMFIHLNLASLCEKGKDDYFLFKKGKASDQQLAYMGIDRATYEKSVRKDSLLYQHYSLNHFSPEKICQLAKKAKMKYITFTTHHLGGCYNFNTSLSNFNSLNAPCHKDLVGELSKACKKYNIALFMYVPPFISETTDKMYEHNKKYLTELLTQYGDVAGIWFDGIGGYYRNPNNYTHLHELHQLVKKLQPHALVSFKEGAIGDEDFISPEHFMLPFEYHWDHPGITKRFRLRKDRWNGKQSKLWAQFNHTKLREVNTVMQRCEGREDTHCGGGWINDDSAQHYTAEEVYGWLKYSRSTGSNMLMNIGICKDGSIHPEDVKSLTGVGELIETKGWPKVKHEIDRL</sequence>
<protein>
    <submittedName>
        <fullName evidence="1">Alpha-L-fucosidase</fullName>
    </submittedName>
</protein>
<organism evidence="1 2">
    <name type="scientific">Halosquirtibacter laminarini</name>
    <dbReference type="NCBI Taxonomy" id="3374600"/>
    <lineage>
        <taxon>Bacteria</taxon>
        <taxon>Pseudomonadati</taxon>
        <taxon>Bacteroidota</taxon>
        <taxon>Bacteroidia</taxon>
        <taxon>Marinilabiliales</taxon>
        <taxon>Prolixibacteraceae</taxon>
        <taxon>Halosquirtibacter</taxon>
    </lineage>
</organism>
<gene>
    <name evidence="1" type="ORF">K4L44_17435</name>
</gene>